<evidence type="ECO:0000313" key="3">
    <source>
        <dbReference type="Proteomes" id="UP000053831"/>
    </source>
</evidence>
<feature type="compositionally biased region" description="Gly residues" evidence="1">
    <location>
        <begin position="63"/>
        <end position="80"/>
    </location>
</feature>
<sequence length="127" mass="13425">MPPSAAESSTGLRNLESRFIKAVFDNMTEKPNADWARVAADMGLKDAKCARERFRQMSLRHGWGVGSSGGGGGAGDGGAGSSPVKGARVAKKPRTPRKKAKKEESDEEEEGVAGEMVQTEANFDGEV</sequence>
<dbReference type="Proteomes" id="UP000053831">
    <property type="component" value="Unassembled WGS sequence"/>
</dbReference>
<evidence type="ECO:0000256" key="1">
    <source>
        <dbReference type="SAM" id="MobiDB-lite"/>
    </source>
</evidence>
<protein>
    <submittedName>
        <fullName evidence="2">Uncharacterized protein</fullName>
    </submittedName>
</protein>
<dbReference type="EMBL" id="LGSR01000017">
    <property type="protein sequence ID" value="KOS20522.1"/>
    <property type="molecule type" value="Genomic_DNA"/>
</dbReference>
<feature type="compositionally biased region" description="Basic residues" evidence="1">
    <location>
        <begin position="88"/>
        <end position="100"/>
    </location>
</feature>
<organism evidence="2 3">
    <name type="scientific">Escovopsis weberi</name>
    <dbReference type="NCBI Taxonomy" id="150374"/>
    <lineage>
        <taxon>Eukaryota</taxon>
        <taxon>Fungi</taxon>
        <taxon>Dikarya</taxon>
        <taxon>Ascomycota</taxon>
        <taxon>Pezizomycotina</taxon>
        <taxon>Sordariomycetes</taxon>
        <taxon>Hypocreomycetidae</taxon>
        <taxon>Hypocreales</taxon>
        <taxon>Hypocreaceae</taxon>
        <taxon>Escovopsis</taxon>
    </lineage>
</organism>
<name>A0A0N0RTN6_ESCWE</name>
<evidence type="ECO:0000313" key="2">
    <source>
        <dbReference type="EMBL" id="KOS20522.1"/>
    </source>
</evidence>
<keyword evidence="3" id="KW-1185">Reference proteome</keyword>
<dbReference type="OrthoDB" id="5239281at2759"/>
<gene>
    <name evidence="2" type="ORF">ESCO_005417</name>
</gene>
<accession>A0A0N0RTN6</accession>
<reference evidence="2 3" key="1">
    <citation type="submission" date="2015-07" db="EMBL/GenBank/DDBJ databases">
        <title>The genome of the fungus Escovopsis weberi, a specialized disease agent of ant agriculture.</title>
        <authorList>
            <person name="de Man T.J."/>
            <person name="Stajich J.E."/>
            <person name="Kubicek C.P."/>
            <person name="Chenthamara K."/>
            <person name="Atanasova L."/>
            <person name="Druzhinina I.S."/>
            <person name="Birnbaum S."/>
            <person name="Barribeau S.M."/>
            <person name="Teiling C."/>
            <person name="Suen G."/>
            <person name="Currie C."/>
            <person name="Gerardo N.M."/>
        </authorList>
    </citation>
    <scope>NUCLEOTIDE SEQUENCE [LARGE SCALE GENOMIC DNA]</scope>
</reference>
<proteinExistence type="predicted"/>
<dbReference type="AlphaFoldDB" id="A0A0N0RTN6"/>
<feature type="region of interest" description="Disordered" evidence="1">
    <location>
        <begin position="61"/>
        <end position="127"/>
    </location>
</feature>
<dbReference type="STRING" id="150374.A0A0N0RTN6"/>
<comment type="caution">
    <text evidence="2">The sequence shown here is derived from an EMBL/GenBank/DDBJ whole genome shotgun (WGS) entry which is preliminary data.</text>
</comment>